<gene>
    <name evidence="6" type="ORF">GCM10009606_01590</name>
</gene>
<dbReference type="GO" id="GO:0005524">
    <property type="term" value="F:ATP binding"/>
    <property type="evidence" value="ECO:0007669"/>
    <property type="project" value="UniProtKB-KW"/>
</dbReference>
<keyword evidence="3" id="KW-0547">Nucleotide-binding</keyword>
<dbReference type="InterPro" id="IPR003593">
    <property type="entry name" value="AAA+_ATPase"/>
</dbReference>
<dbReference type="EMBL" id="BAAAJE010000001">
    <property type="protein sequence ID" value="GAA1125571.1"/>
    <property type="molecule type" value="Genomic_DNA"/>
</dbReference>
<dbReference type="Proteomes" id="UP001499979">
    <property type="component" value="Unassembled WGS sequence"/>
</dbReference>
<protein>
    <submittedName>
        <fullName evidence="6">Sugar ABC transporter ATP-binding protein</fullName>
    </submittedName>
</protein>
<keyword evidence="1" id="KW-0813">Transport</keyword>
<organism evidence="6 7">
    <name type="scientific">Nocardioides aquiterrae</name>
    <dbReference type="NCBI Taxonomy" id="203799"/>
    <lineage>
        <taxon>Bacteria</taxon>
        <taxon>Bacillati</taxon>
        <taxon>Actinomycetota</taxon>
        <taxon>Actinomycetes</taxon>
        <taxon>Propionibacteriales</taxon>
        <taxon>Nocardioidaceae</taxon>
        <taxon>Nocardioides</taxon>
    </lineage>
</organism>
<dbReference type="PROSITE" id="PS50893">
    <property type="entry name" value="ABC_TRANSPORTER_2"/>
    <property type="match status" value="1"/>
</dbReference>
<keyword evidence="2" id="KW-0677">Repeat</keyword>
<dbReference type="InterPro" id="IPR050107">
    <property type="entry name" value="ABC_carbohydrate_import_ATPase"/>
</dbReference>
<dbReference type="CDD" id="cd03215">
    <property type="entry name" value="ABC_Carb_Monos_II"/>
    <property type="match status" value="1"/>
</dbReference>
<evidence type="ECO:0000256" key="4">
    <source>
        <dbReference type="ARBA" id="ARBA00022840"/>
    </source>
</evidence>
<dbReference type="PANTHER" id="PTHR43790:SF9">
    <property type="entry name" value="GALACTOFURANOSE TRANSPORTER ATP-BINDING PROTEIN YTFR"/>
    <property type="match status" value="1"/>
</dbReference>
<dbReference type="SUPFAM" id="SSF52540">
    <property type="entry name" value="P-loop containing nucleoside triphosphate hydrolases"/>
    <property type="match status" value="2"/>
</dbReference>
<dbReference type="PROSITE" id="PS00211">
    <property type="entry name" value="ABC_TRANSPORTER_1"/>
    <property type="match status" value="1"/>
</dbReference>
<sequence>MTDPARPVLRMRGVAKTFGLTRVLQDVDLTVRRGEVHGLLGQNGSGKSTLIKILAGFHTPDEGSIELDGASVDLPLSAVDRRKHRLRFVHQDLALLPSLTVLENLLADDVATGPGIRPRRRRAELARATAQFDRFGISLRPDTLVRDISRLDRAKLAIARAVSHLGDDDGDADGAGRGLLVLDEPTAFLPHSEVAELIALMRAVAAQGTGVLFVSHDLDEVLTVTDRVSVLRDGQLVGSEDTASLAREDLVRLIVGRPVSVLSAGSAPVSASQERPRLQVSALRGGAVQHLDLSVHPGEVVGVTGVIGSGFDEVTQLLFGALRASGGSVAIDDLELEARRLSPATAIKAGVAYLPSDRAVQGSAPSLTVGENVALLSLRKGGGPFALTGRRLERHAGKLLRDLDVRPPEPALAYASLSGGNQQKAMMAKWLVTGPKVLLLSEPTQGVDVGAREQIFTLIAEAARQGCAVVCSSSDLDQLAQICNRVLLMRRGVVSDEVHGEAVTKAGLTEMLFADAVVRSPRATSDA</sequence>
<keyword evidence="7" id="KW-1185">Reference proteome</keyword>
<accession>A0ABN1U762</accession>
<dbReference type="PANTHER" id="PTHR43790">
    <property type="entry name" value="CARBOHYDRATE TRANSPORT ATP-BINDING PROTEIN MG119-RELATED"/>
    <property type="match status" value="1"/>
</dbReference>
<evidence type="ECO:0000256" key="1">
    <source>
        <dbReference type="ARBA" id="ARBA00022448"/>
    </source>
</evidence>
<dbReference type="SMART" id="SM00382">
    <property type="entry name" value="AAA"/>
    <property type="match status" value="2"/>
</dbReference>
<dbReference type="RefSeq" id="WP_343904774.1">
    <property type="nucleotide sequence ID" value="NZ_BAAAJE010000001.1"/>
</dbReference>
<dbReference type="Gene3D" id="3.40.50.300">
    <property type="entry name" value="P-loop containing nucleotide triphosphate hydrolases"/>
    <property type="match status" value="2"/>
</dbReference>
<evidence type="ECO:0000313" key="7">
    <source>
        <dbReference type="Proteomes" id="UP001499979"/>
    </source>
</evidence>
<evidence type="ECO:0000259" key="5">
    <source>
        <dbReference type="PROSITE" id="PS50893"/>
    </source>
</evidence>
<evidence type="ECO:0000256" key="3">
    <source>
        <dbReference type="ARBA" id="ARBA00022741"/>
    </source>
</evidence>
<dbReference type="InterPro" id="IPR003439">
    <property type="entry name" value="ABC_transporter-like_ATP-bd"/>
</dbReference>
<comment type="caution">
    <text evidence="6">The sequence shown here is derived from an EMBL/GenBank/DDBJ whole genome shotgun (WGS) entry which is preliminary data.</text>
</comment>
<reference evidence="6 7" key="1">
    <citation type="journal article" date="2019" name="Int. J. Syst. Evol. Microbiol.">
        <title>The Global Catalogue of Microorganisms (GCM) 10K type strain sequencing project: providing services to taxonomists for standard genome sequencing and annotation.</title>
        <authorList>
            <consortium name="The Broad Institute Genomics Platform"/>
            <consortium name="The Broad Institute Genome Sequencing Center for Infectious Disease"/>
            <person name="Wu L."/>
            <person name="Ma J."/>
        </authorList>
    </citation>
    <scope>NUCLEOTIDE SEQUENCE [LARGE SCALE GENOMIC DNA]</scope>
    <source>
        <strain evidence="6 7">JCM 11813</strain>
    </source>
</reference>
<dbReference type="CDD" id="cd03216">
    <property type="entry name" value="ABC_Carb_Monos_I"/>
    <property type="match status" value="1"/>
</dbReference>
<name>A0ABN1U762_9ACTN</name>
<keyword evidence="4 6" id="KW-0067">ATP-binding</keyword>
<dbReference type="InterPro" id="IPR017871">
    <property type="entry name" value="ABC_transporter-like_CS"/>
</dbReference>
<dbReference type="InterPro" id="IPR027417">
    <property type="entry name" value="P-loop_NTPase"/>
</dbReference>
<evidence type="ECO:0000256" key="2">
    <source>
        <dbReference type="ARBA" id="ARBA00022737"/>
    </source>
</evidence>
<evidence type="ECO:0000313" key="6">
    <source>
        <dbReference type="EMBL" id="GAA1125571.1"/>
    </source>
</evidence>
<dbReference type="Pfam" id="PF00005">
    <property type="entry name" value="ABC_tran"/>
    <property type="match status" value="2"/>
</dbReference>
<proteinExistence type="predicted"/>
<feature type="domain" description="ABC transporter" evidence="5">
    <location>
        <begin position="9"/>
        <end position="516"/>
    </location>
</feature>